<dbReference type="GO" id="GO:0051287">
    <property type="term" value="F:NAD binding"/>
    <property type="evidence" value="ECO:0007669"/>
    <property type="project" value="InterPro"/>
</dbReference>
<evidence type="ECO:0000256" key="5">
    <source>
        <dbReference type="HAMAP-Rule" id="MF_00150"/>
    </source>
</evidence>
<name>A0AA94JCX1_9GAMM</name>
<keyword evidence="1 5" id="KW-0055">Arginine biosynthesis</keyword>
<dbReference type="GO" id="GO:0005737">
    <property type="term" value="C:cytoplasm"/>
    <property type="evidence" value="ECO:0007669"/>
    <property type="project" value="UniProtKB-SubCell"/>
</dbReference>
<dbReference type="Gene3D" id="3.40.50.720">
    <property type="entry name" value="NAD(P)-binding Rossmann-like Domain"/>
    <property type="match status" value="1"/>
</dbReference>
<dbReference type="GO" id="GO:0003942">
    <property type="term" value="F:N-acetyl-gamma-glutamyl-phosphate reductase activity"/>
    <property type="evidence" value="ECO:0007669"/>
    <property type="project" value="UniProtKB-UniRule"/>
</dbReference>
<keyword evidence="9" id="KW-1185">Reference proteome</keyword>
<gene>
    <name evidence="5 8" type="primary">argC</name>
    <name evidence="8" type="ORF">CWE23_10860</name>
</gene>
<comment type="caution">
    <text evidence="8">The sequence shown here is derived from an EMBL/GenBank/DDBJ whole genome shotgun (WGS) entry which is preliminary data.</text>
</comment>
<evidence type="ECO:0000313" key="9">
    <source>
        <dbReference type="Proteomes" id="UP000286680"/>
    </source>
</evidence>
<comment type="subcellular location">
    <subcellularLocation>
        <location evidence="5">Cytoplasm</location>
    </subcellularLocation>
</comment>
<comment type="catalytic activity">
    <reaction evidence="5">
        <text>N-acetyl-L-glutamate 5-semialdehyde + phosphate + NADP(+) = N-acetyl-L-glutamyl 5-phosphate + NADPH + H(+)</text>
        <dbReference type="Rhea" id="RHEA:21588"/>
        <dbReference type="ChEBI" id="CHEBI:15378"/>
        <dbReference type="ChEBI" id="CHEBI:29123"/>
        <dbReference type="ChEBI" id="CHEBI:43474"/>
        <dbReference type="ChEBI" id="CHEBI:57783"/>
        <dbReference type="ChEBI" id="CHEBI:57936"/>
        <dbReference type="ChEBI" id="CHEBI:58349"/>
        <dbReference type="EC" id="1.2.1.38"/>
    </reaction>
</comment>
<dbReference type="SMART" id="SM00859">
    <property type="entry name" value="Semialdhyde_dh"/>
    <property type="match status" value="1"/>
</dbReference>
<dbReference type="SUPFAM" id="SSF51735">
    <property type="entry name" value="NAD(P)-binding Rossmann-fold domains"/>
    <property type="match status" value="1"/>
</dbReference>
<dbReference type="CDD" id="cd23934">
    <property type="entry name" value="AGPR_1_C"/>
    <property type="match status" value="1"/>
</dbReference>
<sequence>MKKNSSLTAVVIGASGYAGSELCRLVARHPLLTLAGCFVSEGSVDAGTKLSVLYPKLRGVVDLPLQGLDSLSLKQIKATAQVVFIATEHEAAAQLAYQLYDNKRIIIDLSGAHRLAEAQDYVTHYGFSHPHPQLLSEAVYGLAEWHTGLLANANLIAVPGCYPTATLLALKPVQHLLASQPVIVNAVSGVTGAGRKPTHKTLGAELSLQGYGVFNHRHQPEIEQHGQTAVVFTPHLGAFKRGILATLYLQLAEGTSCQDVAEAYAVYQKHPCVRVGYQHTPAIQDVEHSGYCDIGWHRKGTQLIVFAAIDNLLKGAASQALQCLNLRFGEPQTTGVPL</sequence>
<organism evidence="8 9">
    <name type="scientific">Idiomarina aquatica</name>
    <dbReference type="NCBI Taxonomy" id="1327752"/>
    <lineage>
        <taxon>Bacteria</taxon>
        <taxon>Pseudomonadati</taxon>
        <taxon>Pseudomonadota</taxon>
        <taxon>Gammaproteobacteria</taxon>
        <taxon>Alteromonadales</taxon>
        <taxon>Idiomarinaceae</taxon>
        <taxon>Idiomarina</taxon>
    </lineage>
</organism>
<keyword evidence="4 5" id="KW-0560">Oxidoreductase</keyword>
<dbReference type="InterPro" id="IPR000706">
    <property type="entry name" value="AGPR_type-1"/>
</dbReference>
<feature type="active site" evidence="5 6">
    <location>
        <position position="161"/>
    </location>
</feature>
<dbReference type="PANTHER" id="PTHR32338:SF10">
    <property type="entry name" value="N-ACETYL-GAMMA-GLUTAMYL-PHOSPHATE REDUCTASE, CHLOROPLASTIC-RELATED"/>
    <property type="match status" value="1"/>
</dbReference>
<evidence type="ECO:0000313" key="8">
    <source>
        <dbReference type="EMBL" id="RUO42650.1"/>
    </source>
</evidence>
<reference evidence="9" key="1">
    <citation type="journal article" date="2018" name="Front. Microbiol.">
        <title>Genome-Based Analysis Reveals the Taxonomy and Diversity of the Family Idiomarinaceae.</title>
        <authorList>
            <person name="Liu Y."/>
            <person name="Lai Q."/>
            <person name="Shao Z."/>
        </authorList>
    </citation>
    <scope>NUCLEOTIDE SEQUENCE [LARGE SCALE GENOMIC DNA]</scope>
    <source>
        <strain evidence="9">SN-14</strain>
    </source>
</reference>
<dbReference type="InterPro" id="IPR058924">
    <property type="entry name" value="AGPR_dimerisation_dom"/>
</dbReference>
<dbReference type="PANTHER" id="PTHR32338">
    <property type="entry name" value="N-ACETYL-GAMMA-GLUTAMYL-PHOSPHATE REDUCTASE, CHLOROPLASTIC-RELATED-RELATED"/>
    <property type="match status" value="1"/>
</dbReference>
<dbReference type="Pfam" id="PF22698">
    <property type="entry name" value="Semialdhyde_dhC_1"/>
    <property type="match status" value="1"/>
</dbReference>
<evidence type="ECO:0000256" key="2">
    <source>
        <dbReference type="ARBA" id="ARBA00022605"/>
    </source>
</evidence>
<feature type="domain" description="Semialdehyde dehydrogenase NAD-binding" evidence="7">
    <location>
        <begin position="8"/>
        <end position="153"/>
    </location>
</feature>
<dbReference type="InterPro" id="IPR023013">
    <property type="entry name" value="AGPR_AS"/>
</dbReference>
<keyword evidence="2 5" id="KW-0028">Amino-acid biosynthesis</keyword>
<evidence type="ECO:0000256" key="3">
    <source>
        <dbReference type="ARBA" id="ARBA00022857"/>
    </source>
</evidence>
<dbReference type="Pfam" id="PF01118">
    <property type="entry name" value="Semialdhyde_dh"/>
    <property type="match status" value="1"/>
</dbReference>
<dbReference type="InterPro" id="IPR036291">
    <property type="entry name" value="NAD(P)-bd_dom_sf"/>
</dbReference>
<dbReference type="RefSeq" id="WP_126820246.1">
    <property type="nucleotide sequence ID" value="NZ_PIPS01000003.1"/>
</dbReference>
<dbReference type="HAMAP" id="MF_00150">
    <property type="entry name" value="ArgC_type1"/>
    <property type="match status" value="1"/>
</dbReference>
<evidence type="ECO:0000256" key="6">
    <source>
        <dbReference type="PROSITE-ProRule" id="PRU10010"/>
    </source>
</evidence>
<accession>A0AA94JCX1</accession>
<comment type="function">
    <text evidence="5">Catalyzes the NADPH-dependent reduction of N-acetyl-5-glutamyl phosphate to yield N-acetyl-L-glutamate 5-semialdehyde.</text>
</comment>
<comment type="pathway">
    <text evidence="5">Amino-acid biosynthesis; L-arginine biosynthesis; N(2)-acetyl-L-ornithine from L-glutamate: step 3/4.</text>
</comment>
<dbReference type="NCBIfam" id="TIGR01850">
    <property type="entry name" value="argC"/>
    <property type="match status" value="1"/>
</dbReference>
<evidence type="ECO:0000256" key="1">
    <source>
        <dbReference type="ARBA" id="ARBA00022571"/>
    </source>
</evidence>
<protein>
    <recommendedName>
        <fullName evidence="5">N-acetyl-gamma-glutamyl-phosphate reductase</fullName>
        <shortName evidence="5">AGPR</shortName>
        <ecNumber evidence="5">1.2.1.38</ecNumber>
    </recommendedName>
    <alternativeName>
        <fullName evidence="5">N-acetyl-glutamate semialdehyde dehydrogenase</fullName>
        <shortName evidence="5">NAGSA dehydrogenase</shortName>
    </alternativeName>
</protein>
<keyword evidence="3 5" id="KW-0521">NADP</keyword>
<dbReference type="CDD" id="cd17895">
    <property type="entry name" value="AGPR_1_N"/>
    <property type="match status" value="1"/>
</dbReference>
<dbReference type="EC" id="1.2.1.38" evidence="5"/>
<dbReference type="InterPro" id="IPR050085">
    <property type="entry name" value="AGPR"/>
</dbReference>
<dbReference type="Proteomes" id="UP000286680">
    <property type="component" value="Unassembled WGS sequence"/>
</dbReference>
<keyword evidence="5" id="KW-0963">Cytoplasm</keyword>
<proteinExistence type="inferred from homology"/>
<dbReference type="PROSITE" id="PS01224">
    <property type="entry name" value="ARGC"/>
    <property type="match status" value="1"/>
</dbReference>
<dbReference type="EMBL" id="PIPS01000003">
    <property type="protein sequence ID" value="RUO42650.1"/>
    <property type="molecule type" value="Genomic_DNA"/>
</dbReference>
<dbReference type="GO" id="GO:0070401">
    <property type="term" value="F:NADP+ binding"/>
    <property type="evidence" value="ECO:0007669"/>
    <property type="project" value="InterPro"/>
</dbReference>
<dbReference type="InterPro" id="IPR000534">
    <property type="entry name" value="Semialdehyde_DH_NAD-bd"/>
</dbReference>
<dbReference type="AlphaFoldDB" id="A0AA94JCX1"/>
<comment type="similarity">
    <text evidence="5">Belongs to the NAGSA dehydrogenase family. Type 1 subfamily.</text>
</comment>
<evidence type="ECO:0000259" key="7">
    <source>
        <dbReference type="SMART" id="SM00859"/>
    </source>
</evidence>
<evidence type="ECO:0000256" key="4">
    <source>
        <dbReference type="ARBA" id="ARBA00023002"/>
    </source>
</evidence>
<dbReference type="SUPFAM" id="SSF55347">
    <property type="entry name" value="Glyceraldehyde-3-phosphate dehydrogenase-like, C-terminal domain"/>
    <property type="match status" value="1"/>
</dbReference>
<dbReference type="Gene3D" id="3.30.360.10">
    <property type="entry name" value="Dihydrodipicolinate Reductase, domain 2"/>
    <property type="match status" value="1"/>
</dbReference>
<dbReference type="GO" id="GO:0006526">
    <property type="term" value="P:L-arginine biosynthetic process"/>
    <property type="evidence" value="ECO:0007669"/>
    <property type="project" value="UniProtKB-UniRule"/>
</dbReference>